<sequence length="415" mass="46126">MKPSKNENEVASIVKATTKYAFVAPGAIGKGRGRGLKSIYSLGVSGPDILSSQSTDQVMQYNQIVETSAVAKGRGRGLRSLCSLGVSGLGPTNKNSLVLKKGHVQTDIPSFSSIDDVMQYIQQNSMSAPGKGRGQELRSMCSLEEYENEERSFHQNAHYASQSMSRPSKSTMFAAQGLRTMNKNPLVHDKENMKTNIMFSPSDDQVMQSTQKVETSTLGKGRRRELRSMCSFEESENEERSFHHNAHYASQSMSRPSKSTRLDTTMFAAQGVQTKNKNSLVHDKENMQSDIPFSPSIDQVMQSTQTVETSSCAAEKVKKVRGSNKCREVASLEVGEKLKVIFYNNRTVGKNSNLFSRHLGKIVHDCNICPLGVSSWDRIKEEKLNHMWAAVTATGWIILVYSLIPLFLPFLELNY</sequence>
<accession>A0AC58SGI3</accession>
<dbReference type="Proteomes" id="UP000790787">
    <property type="component" value="Chromosome 13"/>
</dbReference>
<keyword evidence="1" id="KW-1185">Reference proteome</keyword>
<reference evidence="2" key="2">
    <citation type="submission" date="2025-08" db="UniProtKB">
        <authorList>
            <consortium name="RefSeq"/>
        </authorList>
    </citation>
    <scope>IDENTIFICATION</scope>
    <source>
        <tissue evidence="2">Leaf</tissue>
    </source>
</reference>
<evidence type="ECO:0000313" key="2">
    <source>
        <dbReference type="RefSeq" id="XP_075084069.1"/>
    </source>
</evidence>
<proteinExistence type="predicted"/>
<dbReference type="RefSeq" id="XP_075084069.1">
    <property type="nucleotide sequence ID" value="XM_075227968.1"/>
</dbReference>
<name>A0AC58SGI3_TOBAC</name>
<evidence type="ECO:0000313" key="1">
    <source>
        <dbReference type="Proteomes" id="UP000790787"/>
    </source>
</evidence>
<organism evidence="1 2">
    <name type="scientific">Nicotiana tabacum</name>
    <name type="common">Common tobacco</name>
    <dbReference type="NCBI Taxonomy" id="4097"/>
    <lineage>
        <taxon>Eukaryota</taxon>
        <taxon>Viridiplantae</taxon>
        <taxon>Streptophyta</taxon>
        <taxon>Embryophyta</taxon>
        <taxon>Tracheophyta</taxon>
        <taxon>Spermatophyta</taxon>
        <taxon>Magnoliopsida</taxon>
        <taxon>eudicotyledons</taxon>
        <taxon>Gunneridae</taxon>
        <taxon>Pentapetalae</taxon>
        <taxon>asterids</taxon>
        <taxon>lamiids</taxon>
        <taxon>Solanales</taxon>
        <taxon>Solanaceae</taxon>
        <taxon>Nicotianoideae</taxon>
        <taxon>Nicotianeae</taxon>
        <taxon>Nicotiana</taxon>
    </lineage>
</organism>
<gene>
    <name evidence="2" type="primary">LOC107805567</name>
</gene>
<reference evidence="1" key="1">
    <citation type="journal article" date="2014" name="Nat. Commun.">
        <title>The tobacco genome sequence and its comparison with those of tomato and potato.</title>
        <authorList>
            <person name="Sierro N."/>
            <person name="Battey J.N."/>
            <person name="Ouadi S."/>
            <person name="Bakaher N."/>
            <person name="Bovet L."/>
            <person name="Willig A."/>
            <person name="Goepfert S."/>
            <person name="Peitsch M.C."/>
            <person name="Ivanov N.V."/>
        </authorList>
    </citation>
    <scope>NUCLEOTIDE SEQUENCE [LARGE SCALE GENOMIC DNA]</scope>
</reference>
<protein>
    <submittedName>
        <fullName evidence="2">Uncharacterized protein LOC107805567 isoform X1</fullName>
    </submittedName>
</protein>